<reference evidence="1 2" key="1">
    <citation type="submission" date="2018-03" db="EMBL/GenBank/DDBJ databases">
        <authorList>
            <person name="Keele B.F."/>
        </authorList>
    </citation>
    <scope>NUCLEOTIDE SEQUENCE [LARGE SCALE GENOMIC DNA]</scope>
    <source>
        <strain evidence="1 2">YL28-9</strain>
    </source>
</reference>
<organism evidence="1 2">
    <name type="scientific">Pedobacter yulinensis</name>
    <dbReference type="NCBI Taxonomy" id="2126353"/>
    <lineage>
        <taxon>Bacteria</taxon>
        <taxon>Pseudomonadati</taxon>
        <taxon>Bacteroidota</taxon>
        <taxon>Sphingobacteriia</taxon>
        <taxon>Sphingobacteriales</taxon>
        <taxon>Sphingobacteriaceae</taxon>
        <taxon>Pedobacter</taxon>
    </lineage>
</organism>
<name>A0A2T3HLL6_9SPHI</name>
<sequence>MEAIITGDVIGSRQLETTWLQVLKAALRSQAQADKNWEIYRGDSFQLRVPAEEALHAAFYIKACMRTLKNGDVRMGIGVGQPGNQTVKLTEAMGEAFVHSGKAFDELEEKKMSLNFASADTAFDKHINLMISLALIAADNWSPVMAETVKVAMENKDLVQAELAVKMAKSQSSVSESLKRAYFQEIMDLDAYYREELQTSA</sequence>
<accession>A0A2T3HLL6</accession>
<dbReference type="Proteomes" id="UP000240912">
    <property type="component" value="Unassembled WGS sequence"/>
</dbReference>
<gene>
    <name evidence="1" type="ORF">C7T94_12110</name>
</gene>
<evidence type="ECO:0000313" key="1">
    <source>
        <dbReference type="EMBL" id="PST83319.1"/>
    </source>
</evidence>
<dbReference type="OrthoDB" id="7064118at2"/>
<dbReference type="RefSeq" id="WP_107215579.1">
    <property type="nucleotide sequence ID" value="NZ_KZ686269.1"/>
</dbReference>
<keyword evidence="2" id="KW-1185">Reference proteome</keyword>
<dbReference type="EMBL" id="PYLS01000005">
    <property type="protein sequence ID" value="PST83319.1"/>
    <property type="molecule type" value="Genomic_DNA"/>
</dbReference>
<protein>
    <submittedName>
        <fullName evidence="1">Transcriptional regulator</fullName>
    </submittedName>
</protein>
<dbReference type="AlphaFoldDB" id="A0A2T3HLL6"/>
<comment type="caution">
    <text evidence="1">The sequence shown here is derived from an EMBL/GenBank/DDBJ whole genome shotgun (WGS) entry which is preliminary data.</text>
</comment>
<evidence type="ECO:0000313" key="2">
    <source>
        <dbReference type="Proteomes" id="UP000240912"/>
    </source>
</evidence>
<proteinExistence type="predicted"/>